<dbReference type="OrthoDB" id="6514649at2759"/>
<protein>
    <submittedName>
        <fullName evidence="1">Uncharacterized protein</fullName>
    </submittedName>
</protein>
<name>A0A9J6G7U6_HAELO</name>
<proteinExistence type="predicted"/>
<evidence type="ECO:0000313" key="2">
    <source>
        <dbReference type="Proteomes" id="UP000821853"/>
    </source>
</evidence>
<dbReference type="EMBL" id="JABSTR010000006">
    <property type="protein sequence ID" value="KAH9374470.1"/>
    <property type="molecule type" value="Genomic_DNA"/>
</dbReference>
<accession>A0A9J6G7U6</accession>
<sequence>MHYRLPPSAFRRLYLQLIQPAITYASPAWWPESPSNFLVNRIKSLQRIPLLVLTGAVRTVRTEALNALTGIPPLAEVLAAQRAQFLLVSLRREVTYGRLSLSPDRVQRTFDPWRRAPRISRRLSHSVDWRPHRHSLMLGYRGCMLHTDGAFSNSLAGAAFVVYTHTGRLVEARRFKVSSAGSAFAAEIDRPQGGPRVSNRLHDGRPVRVYTDCLSLLQR</sequence>
<keyword evidence="2" id="KW-1185">Reference proteome</keyword>
<gene>
    <name evidence="1" type="ORF">HPB48_012472</name>
</gene>
<reference evidence="1 2" key="1">
    <citation type="journal article" date="2020" name="Cell">
        <title>Large-Scale Comparative Analyses of Tick Genomes Elucidate Their Genetic Diversity and Vector Capacities.</title>
        <authorList>
            <consortium name="Tick Genome and Microbiome Consortium (TIGMIC)"/>
            <person name="Jia N."/>
            <person name="Wang J."/>
            <person name="Shi W."/>
            <person name="Du L."/>
            <person name="Sun Y."/>
            <person name="Zhan W."/>
            <person name="Jiang J.F."/>
            <person name="Wang Q."/>
            <person name="Zhang B."/>
            <person name="Ji P."/>
            <person name="Bell-Sakyi L."/>
            <person name="Cui X.M."/>
            <person name="Yuan T.T."/>
            <person name="Jiang B.G."/>
            <person name="Yang W.F."/>
            <person name="Lam T.T."/>
            <person name="Chang Q.C."/>
            <person name="Ding S.J."/>
            <person name="Wang X.J."/>
            <person name="Zhu J.G."/>
            <person name="Ruan X.D."/>
            <person name="Zhao L."/>
            <person name="Wei J.T."/>
            <person name="Ye R.Z."/>
            <person name="Que T.C."/>
            <person name="Du C.H."/>
            <person name="Zhou Y.H."/>
            <person name="Cheng J.X."/>
            <person name="Dai P.F."/>
            <person name="Guo W.B."/>
            <person name="Han X.H."/>
            <person name="Huang E.J."/>
            <person name="Li L.F."/>
            <person name="Wei W."/>
            <person name="Gao Y.C."/>
            <person name="Liu J.Z."/>
            <person name="Shao H.Z."/>
            <person name="Wang X."/>
            <person name="Wang C.C."/>
            <person name="Yang T.C."/>
            <person name="Huo Q.B."/>
            <person name="Li W."/>
            <person name="Chen H.Y."/>
            <person name="Chen S.E."/>
            <person name="Zhou L.G."/>
            <person name="Ni X.B."/>
            <person name="Tian J.H."/>
            <person name="Sheng Y."/>
            <person name="Liu T."/>
            <person name="Pan Y.S."/>
            <person name="Xia L.Y."/>
            <person name="Li J."/>
            <person name="Zhao F."/>
            <person name="Cao W.C."/>
        </authorList>
    </citation>
    <scope>NUCLEOTIDE SEQUENCE [LARGE SCALE GENOMIC DNA]</scope>
    <source>
        <strain evidence="1">HaeL-2018</strain>
    </source>
</reference>
<dbReference type="Proteomes" id="UP000821853">
    <property type="component" value="Chromosome 4"/>
</dbReference>
<comment type="caution">
    <text evidence="1">The sequence shown here is derived from an EMBL/GenBank/DDBJ whole genome shotgun (WGS) entry which is preliminary data.</text>
</comment>
<dbReference type="AlphaFoldDB" id="A0A9J6G7U6"/>
<organism evidence="1 2">
    <name type="scientific">Haemaphysalis longicornis</name>
    <name type="common">Bush tick</name>
    <dbReference type="NCBI Taxonomy" id="44386"/>
    <lineage>
        <taxon>Eukaryota</taxon>
        <taxon>Metazoa</taxon>
        <taxon>Ecdysozoa</taxon>
        <taxon>Arthropoda</taxon>
        <taxon>Chelicerata</taxon>
        <taxon>Arachnida</taxon>
        <taxon>Acari</taxon>
        <taxon>Parasitiformes</taxon>
        <taxon>Ixodida</taxon>
        <taxon>Ixodoidea</taxon>
        <taxon>Ixodidae</taxon>
        <taxon>Haemaphysalinae</taxon>
        <taxon>Haemaphysalis</taxon>
    </lineage>
</organism>
<dbReference type="VEuPathDB" id="VectorBase:HLOH_059405"/>
<evidence type="ECO:0000313" key="1">
    <source>
        <dbReference type="EMBL" id="KAH9374470.1"/>
    </source>
</evidence>